<reference evidence="2" key="1">
    <citation type="submission" date="2020-10" db="EMBL/GenBank/DDBJ databases">
        <authorList>
            <person name="Gilroy R."/>
        </authorList>
    </citation>
    <scope>NUCLEOTIDE SEQUENCE</scope>
    <source>
        <strain evidence="2">CHK191-8634</strain>
    </source>
</reference>
<accession>A0A9D1IXR9</accession>
<evidence type="ECO:0000313" key="2">
    <source>
        <dbReference type="EMBL" id="HIU44074.1"/>
    </source>
</evidence>
<dbReference type="EMBL" id="DVMR01000056">
    <property type="protein sequence ID" value="HIU44074.1"/>
    <property type="molecule type" value="Genomic_DNA"/>
</dbReference>
<dbReference type="GO" id="GO:0022857">
    <property type="term" value="F:transmembrane transporter activity"/>
    <property type="evidence" value="ECO:0007669"/>
    <property type="project" value="InterPro"/>
</dbReference>
<feature type="transmembrane region" description="Helical" evidence="1">
    <location>
        <begin position="75"/>
        <end position="94"/>
    </location>
</feature>
<dbReference type="InterPro" id="IPR024529">
    <property type="entry name" value="ECF_trnsprt_substrate-spec"/>
</dbReference>
<feature type="transmembrane region" description="Helical" evidence="1">
    <location>
        <begin position="38"/>
        <end position="63"/>
    </location>
</feature>
<feature type="transmembrane region" description="Helical" evidence="1">
    <location>
        <begin position="152"/>
        <end position="172"/>
    </location>
</feature>
<keyword evidence="1" id="KW-1133">Transmembrane helix</keyword>
<dbReference type="Gene3D" id="1.10.1760.20">
    <property type="match status" value="1"/>
</dbReference>
<sequence length="183" mass="19313">MSSVKKACYCSICTALCYILPLLFHALSIGTVFSPMHIPILLCGILCGWPYGLFCGVAGPLISSLLSGMPSTLQLVYMIPELAVYGLCAGLLYSRLHTRSAVADLYLALVPAMILGRIAGGAARALFYLSTAQPYSVGLWASAYFVETLPGAVLHLLLIPALVLILTKAGLVPARGANRGVRA</sequence>
<keyword evidence="1" id="KW-0812">Transmembrane</keyword>
<organism evidence="2 3">
    <name type="scientific">Candidatus Ventrousia excrementavium</name>
    <dbReference type="NCBI Taxonomy" id="2840961"/>
    <lineage>
        <taxon>Bacteria</taxon>
        <taxon>Bacillati</taxon>
        <taxon>Bacillota</taxon>
        <taxon>Clostridia</taxon>
        <taxon>Eubacteriales</taxon>
        <taxon>Clostridiaceae</taxon>
        <taxon>Clostridiaceae incertae sedis</taxon>
        <taxon>Candidatus Ventrousia</taxon>
    </lineage>
</organism>
<evidence type="ECO:0000313" key="3">
    <source>
        <dbReference type="Proteomes" id="UP000824073"/>
    </source>
</evidence>
<protein>
    <submittedName>
        <fullName evidence="2">ECF transporter S component</fullName>
    </submittedName>
</protein>
<name>A0A9D1IXR9_9CLOT</name>
<feature type="transmembrane region" description="Helical" evidence="1">
    <location>
        <begin position="7"/>
        <end position="26"/>
    </location>
</feature>
<keyword evidence="1" id="KW-0472">Membrane</keyword>
<reference evidence="2" key="2">
    <citation type="journal article" date="2021" name="PeerJ">
        <title>Extensive microbial diversity within the chicken gut microbiome revealed by metagenomics and culture.</title>
        <authorList>
            <person name="Gilroy R."/>
            <person name="Ravi A."/>
            <person name="Getino M."/>
            <person name="Pursley I."/>
            <person name="Horton D.L."/>
            <person name="Alikhan N.F."/>
            <person name="Baker D."/>
            <person name="Gharbi K."/>
            <person name="Hall N."/>
            <person name="Watson M."/>
            <person name="Adriaenssens E.M."/>
            <person name="Foster-Nyarko E."/>
            <person name="Jarju S."/>
            <person name="Secka A."/>
            <person name="Antonio M."/>
            <person name="Oren A."/>
            <person name="Chaudhuri R.R."/>
            <person name="La Ragione R."/>
            <person name="Hildebrand F."/>
            <person name="Pallen M.J."/>
        </authorList>
    </citation>
    <scope>NUCLEOTIDE SEQUENCE</scope>
    <source>
        <strain evidence="2">CHK191-8634</strain>
    </source>
</reference>
<dbReference type="Proteomes" id="UP000824073">
    <property type="component" value="Unassembled WGS sequence"/>
</dbReference>
<gene>
    <name evidence="2" type="ORF">IAB67_07235</name>
</gene>
<comment type="caution">
    <text evidence="2">The sequence shown here is derived from an EMBL/GenBank/DDBJ whole genome shotgun (WGS) entry which is preliminary data.</text>
</comment>
<dbReference type="Pfam" id="PF12822">
    <property type="entry name" value="ECF_trnsprt"/>
    <property type="match status" value="1"/>
</dbReference>
<feature type="transmembrane region" description="Helical" evidence="1">
    <location>
        <begin position="100"/>
        <end position="119"/>
    </location>
</feature>
<proteinExistence type="predicted"/>
<dbReference type="AlphaFoldDB" id="A0A9D1IXR9"/>
<evidence type="ECO:0000256" key="1">
    <source>
        <dbReference type="SAM" id="Phobius"/>
    </source>
</evidence>